<evidence type="ECO:0000313" key="7">
    <source>
        <dbReference type="EMBL" id="CAE09888.1"/>
    </source>
</evidence>
<organism evidence="8">
    <name type="scientific">Wolinella succinogenes (strain ATCC 29543 / DSM 1740 / CCUG 13145 / JCM 31913 / LMG 7466 / NCTC 11488 / FDC 602W)</name>
    <name type="common">Vibrio succinogenes</name>
    <dbReference type="NCBI Taxonomy" id="273121"/>
    <lineage>
        <taxon>Bacteria</taxon>
        <taxon>Pseudomonadati</taxon>
        <taxon>Campylobacterota</taxon>
        <taxon>Epsilonproteobacteria</taxon>
        <taxon>Campylobacterales</taxon>
        <taxon>Helicobacteraceae</taxon>
        <taxon>Wolinella</taxon>
    </lineage>
</organism>
<feature type="signal peptide" evidence="6">
    <location>
        <begin position="1"/>
        <end position="20"/>
    </location>
</feature>
<dbReference type="Proteomes" id="UP000000422">
    <property type="component" value="Chromosome"/>
</dbReference>
<dbReference type="HOGENOM" id="CLU_093762_0_0_7"/>
<evidence type="ECO:0000256" key="2">
    <source>
        <dbReference type="ARBA" id="ARBA00022729"/>
    </source>
</evidence>
<sequence length="261" mass="27605">MFFKVMRGSMAAAFSLLFLAGCATTELQTKVKMTQSVFVDPVAKDKRLIFVSMRNTSGQNINLESKIISNLQARGYTIVDDPEAATYILMANVLYCDRKREDNTTGGAAAGAVTGGAIAGYNSRSGSVGSTLGGAVAGALVGGILGKLTEDTIYQMQVDVMIKQKAKGAVLATNASKAGQASVRDGQSAGFTNSFGGAIRDTEGGAKVADNRTNYSSQQYESEYIEKQTMLFAEATKMGLTLEEAIPTLEHQMANQISGIF</sequence>
<comment type="subcellular location">
    <subcellularLocation>
        <location evidence="1">Cell outer membrane</location>
        <topology evidence="1">Lipid-anchor</topology>
    </subcellularLocation>
</comment>
<dbReference type="eggNOG" id="ENOG502ZAYY">
    <property type="taxonomic scope" value="Bacteria"/>
</dbReference>
<dbReference type="PIRSF" id="PIRSF002859">
    <property type="entry name" value="Lipo_traT"/>
    <property type="match status" value="1"/>
</dbReference>
<evidence type="ECO:0000313" key="8">
    <source>
        <dbReference type="Proteomes" id="UP000000422"/>
    </source>
</evidence>
<protein>
    <recommendedName>
        <fullName evidence="9">TraT complement resistance protein</fullName>
    </recommendedName>
</protein>
<reference evidence="7 8" key="1">
    <citation type="journal article" date="2003" name="Proc. Natl. Acad. Sci. U.S.A.">
        <title>Complete genome sequence and analysis of Wolinella succinogenes.</title>
        <authorList>
            <person name="Baar C."/>
            <person name="Eppinger M."/>
            <person name="Raddatz G."/>
            <person name="Simon JM."/>
            <person name="Lanz C."/>
            <person name="Klimmek O."/>
            <person name="Nandakumar R."/>
            <person name="Gross R."/>
            <person name="Rosinus A."/>
            <person name="Keller H."/>
            <person name="Jagtap P."/>
            <person name="Linke B."/>
            <person name="Meyer F."/>
            <person name="Lederer H."/>
            <person name="Schuster S.C."/>
        </authorList>
    </citation>
    <scope>NUCLEOTIDE SEQUENCE [LARGE SCALE GENOMIC DNA]</scope>
    <source>
        <strain evidence="8">ATCC 29543 / DSM 1740 / CCUG 13145 / JCM 31913 / LMG 7466 / NCTC 11488 / FDC 602W</strain>
    </source>
</reference>
<keyword evidence="4" id="KW-0564">Palmitate</keyword>
<dbReference type="EMBL" id="BX571659">
    <property type="protein sequence ID" value="CAE09888.1"/>
    <property type="molecule type" value="Genomic_DNA"/>
</dbReference>
<gene>
    <name evidence="7" type="ordered locus">WS0773</name>
</gene>
<evidence type="ECO:0008006" key="9">
    <source>
        <dbReference type="Google" id="ProtNLM"/>
    </source>
</evidence>
<dbReference type="Pfam" id="PF05818">
    <property type="entry name" value="TraT"/>
    <property type="match status" value="1"/>
</dbReference>
<accession>Q7MS49</accession>
<keyword evidence="3" id="KW-0472">Membrane</keyword>
<evidence type="ECO:0000256" key="6">
    <source>
        <dbReference type="SAM" id="SignalP"/>
    </source>
</evidence>
<name>Q7MS49_WOLSU</name>
<evidence type="ECO:0000256" key="1">
    <source>
        <dbReference type="ARBA" id="ARBA00004459"/>
    </source>
</evidence>
<feature type="chain" id="PRO_5039936647" description="TraT complement resistance protein" evidence="6">
    <location>
        <begin position="21"/>
        <end position="261"/>
    </location>
</feature>
<proteinExistence type="predicted"/>
<keyword evidence="2 6" id="KW-0732">Signal</keyword>
<dbReference type="AlphaFoldDB" id="Q7MS49"/>
<evidence type="ECO:0000256" key="3">
    <source>
        <dbReference type="ARBA" id="ARBA00023136"/>
    </source>
</evidence>
<dbReference type="GO" id="GO:0009279">
    <property type="term" value="C:cell outer membrane"/>
    <property type="evidence" value="ECO:0007669"/>
    <property type="project" value="UniProtKB-SubCell"/>
</dbReference>
<dbReference type="PROSITE" id="PS51257">
    <property type="entry name" value="PROKAR_LIPOPROTEIN"/>
    <property type="match status" value="1"/>
</dbReference>
<evidence type="ECO:0000256" key="4">
    <source>
        <dbReference type="ARBA" id="ARBA00023139"/>
    </source>
</evidence>
<keyword evidence="8" id="KW-1185">Reference proteome</keyword>
<dbReference type="RefSeq" id="WP_011138685.1">
    <property type="nucleotide sequence ID" value="NC_005090.1"/>
</dbReference>
<dbReference type="InterPro" id="IPR008874">
    <property type="entry name" value="TraT_complement-R"/>
</dbReference>
<dbReference type="STRING" id="273121.WS0773"/>
<dbReference type="KEGG" id="wsu:WS0773"/>
<evidence type="ECO:0000256" key="5">
    <source>
        <dbReference type="ARBA" id="ARBA00023288"/>
    </source>
</evidence>
<keyword evidence="5" id="KW-0449">Lipoprotein</keyword>